<keyword evidence="4" id="KW-1185">Reference proteome</keyword>
<organism evidence="3 4">
    <name type="scientific">Apiospora kogelbergensis</name>
    <dbReference type="NCBI Taxonomy" id="1337665"/>
    <lineage>
        <taxon>Eukaryota</taxon>
        <taxon>Fungi</taxon>
        <taxon>Dikarya</taxon>
        <taxon>Ascomycota</taxon>
        <taxon>Pezizomycotina</taxon>
        <taxon>Sordariomycetes</taxon>
        <taxon>Xylariomycetidae</taxon>
        <taxon>Amphisphaeriales</taxon>
        <taxon>Apiosporaceae</taxon>
        <taxon>Apiospora</taxon>
    </lineage>
</organism>
<evidence type="ECO:0000313" key="3">
    <source>
        <dbReference type="EMBL" id="KAK8096167.1"/>
    </source>
</evidence>
<evidence type="ECO:0000256" key="2">
    <source>
        <dbReference type="SAM" id="SignalP"/>
    </source>
</evidence>
<sequence length="98" mass="10131">MLRPLVLIPAFLGTAIYAIATTGPVPSTLKTSVTSSSTPSVPAPTEAPPLADRALADSFDPLLDPVSIPAIPNCQRYACYVECRVAGVVTPNCRGCCA</sequence>
<evidence type="ECO:0000313" key="4">
    <source>
        <dbReference type="Proteomes" id="UP001392437"/>
    </source>
</evidence>
<proteinExistence type="predicted"/>
<gene>
    <name evidence="3" type="ORF">PG999_014189</name>
</gene>
<feature type="chain" id="PRO_5043889324" evidence="2">
    <location>
        <begin position="21"/>
        <end position="98"/>
    </location>
</feature>
<accession>A0AAW0QAD7</accession>
<feature type="region of interest" description="Disordered" evidence="1">
    <location>
        <begin position="25"/>
        <end position="47"/>
    </location>
</feature>
<comment type="caution">
    <text evidence="3">The sequence shown here is derived from an EMBL/GenBank/DDBJ whole genome shotgun (WGS) entry which is preliminary data.</text>
</comment>
<dbReference type="AlphaFoldDB" id="A0AAW0QAD7"/>
<feature type="signal peptide" evidence="2">
    <location>
        <begin position="1"/>
        <end position="20"/>
    </location>
</feature>
<name>A0AAW0QAD7_9PEZI</name>
<dbReference type="EMBL" id="JAQQWP010000011">
    <property type="protein sequence ID" value="KAK8096167.1"/>
    <property type="molecule type" value="Genomic_DNA"/>
</dbReference>
<keyword evidence="2" id="KW-0732">Signal</keyword>
<dbReference type="Proteomes" id="UP001392437">
    <property type="component" value="Unassembled WGS sequence"/>
</dbReference>
<evidence type="ECO:0000256" key="1">
    <source>
        <dbReference type="SAM" id="MobiDB-lite"/>
    </source>
</evidence>
<reference evidence="3 4" key="1">
    <citation type="submission" date="2023-01" db="EMBL/GenBank/DDBJ databases">
        <title>Analysis of 21 Apiospora genomes using comparative genomics revels a genus with tremendous synthesis potential of carbohydrate active enzymes and secondary metabolites.</title>
        <authorList>
            <person name="Sorensen T."/>
        </authorList>
    </citation>
    <scope>NUCLEOTIDE SEQUENCE [LARGE SCALE GENOMIC DNA]</scope>
    <source>
        <strain evidence="3 4">CBS 117206</strain>
    </source>
</reference>
<protein>
    <submittedName>
        <fullName evidence="3">Uncharacterized protein</fullName>
    </submittedName>
</protein>
<feature type="compositionally biased region" description="Low complexity" evidence="1">
    <location>
        <begin position="25"/>
        <end position="40"/>
    </location>
</feature>